<reference evidence="2" key="2">
    <citation type="submission" date="2023-05" db="EMBL/GenBank/DDBJ databases">
        <authorList>
            <consortium name="Lawrence Berkeley National Laboratory"/>
            <person name="Steindorff A."/>
            <person name="Hensen N."/>
            <person name="Bonometti L."/>
            <person name="Westerberg I."/>
            <person name="Brannstrom I.O."/>
            <person name="Guillou S."/>
            <person name="Cros-Aarteil S."/>
            <person name="Calhoun S."/>
            <person name="Haridas S."/>
            <person name="Kuo A."/>
            <person name="Mondo S."/>
            <person name="Pangilinan J."/>
            <person name="Riley R."/>
            <person name="Labutti K."/>
            <person name="Andreopoulos B."/>
            <person name="Lipzen A."/>
            <person name="Chen C."/>
            <person name="Yanf M."/>
            <person name="Daum C."/>
            <person name="Ng V."/>
            <person name="Clum A."/>
            <person name="Ohm R."/>
            <person name="Martin F."/>
            <person name="Silar P."/>
            <person name="Natvig D."/>
            <person name="Lalanne C."/>
            <person name="Gautier V."/>
            <person name="Ament-Velasquez S.L."/>
            <person name="Kruys A."/>
            <person name="Hutchinson M.I."/>
            <person name="Powell A.J."/>
            <person name="Barry K."/>
            <person name="Miller A.N."/>
            <person name="Grigoriev I.V."/>
            <person name="Debuchy R."/>
            <person name="Gladieux P."/>
            <person name="Thoren M.H."/>
            <person name="Johannesson H."/>
        </authorList>
    </citation>
    <scope>NUCLEOTIDE SEQUENCE</scope>
    <source>
        <strain evidence="2">CBS 538.74</strain>
    </source>
</reference>
<organism evidence="2 3">
    <name type="scientific">Chaetomidium leptoderma</name>
    <dbReference type="NCBI Taxonomy" id="669021"/>
    <lineage>
        <taxon>Eukaryota</taxon>
        <taxon>Fungi</taxon>
        <taxon>Dikarya</taxon>
        <taxon>Ascomycota</taxon>
        <taxon>Pezizomycotina</taxon>
        <taxon>Sordariomycetes</taxon>
        <taxon>Sordariomycetidae</taxon>
        <taxon>Sordariales</taxon>
        <taxon>Chaetomiaceae</taxon>
        <taxon>Chaetomidium</taxon>
    </lineage>
</organism>
<feature type="compositionally biased region" description="Basic and acidic residues" evidence="1">
    <location>
        <begin position="117"/>
        <end position="127"/>
    </location>
</feature>
<evidence type="ECO:0000313" key="2">
    <source>
        <dbReference type="EMBL" id="KAK4156200.1"/>
    </source>
</evidence>
<dbReference type="AlphaFoldDB" id="A0AAN6ZY13"/>
<evidence type="ECO:0000256" key="1">
    <source>
        <dbReference type="SAM" id="MobiDB-lite"/>
    </source>
</evidence>
<dbReference type="EMBL" id="MU856872">
    <property type="protein sequence ID" value="KAK4156200.1"/>
    <property type="molecule type" value="Genomic_DNA"/>
</dbReference>
<evidence type="ECO:0000313" key="3">
    <source>
        <dbReference type="Proteomes" id="UP001302745"/>
    </source>
</evidence>
<feature type="region of interest" description="Disordered" evidence="1">
    <location>
        <begin position="117"/>
        <end position="137"/>
    </location>
</feature>
<comment type="caution">
    <text evidence="2">The sequence shown here is derived from an EMBL/GenBank/DDBJ whole genome shotgun (WGS) entry which is preliminary data.</text>
</comment>
<name>A0AAN6ZY13_9PEZI</name>
<gene>
    <name evidence="2" type="ORF">C8A00DRAFT_30895</name>
</gene>
<keyword evidence="3" id="KW-1185">Reference proteome</keyword>
<accession>A0AAN6ZY13</accession>
<reference evidence="2" key="1">
    <citation type="journal article" date="2023" name="Mol. Phylogenet. Evol.">
        <title>Genome-scale phylogeny and comparative genomics of the fungal order Sordariales.</title>
        <authorList>
            <person name="Hensen N."/>
            <person name="Bonometti L."/>
            <person name="Westerberg I."/>
            <person name="Brannstrom I.O."/>
            <person name="Guillou S."/>
            <person name="Cros-Aarteil S."/>
            <person name="Calhoun S."/>
            <person name="Haridas S."/>
            <person name="Kuo A."/>
            <person name="Mondo S."/>
            <person name="Pangilinan J."/>
            <person name="Riley R."/>
            <person name="LaButti K."/>
            <person name="Andreopoulos B."/>
            <person name="Lipzen A."/>
            <person name="Chen C."/>
            <person name="Yan M."/>
            <person name="Daum C."/>
            <person name="Ng V."/>
            <person name="Clum A."/>
            <person name="Steindorff A."/>
            <person name="Ohm R.A."/>
            <person name="Martin F."/>
            <person name="Silar P."/>
            <person name="Natvig D.O."/>
            <person name="Lalanne C."/>
            <person name="Gautier V."/>
            <person name="Ament-Velasquez S.L."/>
            <person name="Kruys A."/>
            <person name="Hutchinson M.I."/>
            <person name="Powell A.J."/>
            <person name="Barry K."/>
            <person name="Miller A.N."/>
            <person name="Grigoriev I.V."/>
            <person name="Debuchy R."/>
            <person name="Gladieux P."/>
            <person name="Hiltunen Thoren M."/>
            <person name="Johannesson H."/>
        </authorList>
    </citation>
    <scope>NUCLEOTIDE SEQUENCE</scope>
    <source>
        <strain evidence="2">CBS 538.74</strain>
    </source>
</reference>
<protein>
    <submittedName>
        <fullName evidence="2">Uncharacterized protein</fullName>
    </submittedName>
</protein>
<dbReference type="Proteomes" id="UP001302745">
    <property type="component" value="Unassembled WGS sequence"/>
</dbReference>
<sequence length="328" mass="35504">MAAVMNPPPTFTFPFSVPNTEESSSQIFNELARDGRPVPHRELITGFDRDGGAALMAVNGSMPYYIHGLDHPASKTPHTLVIFTFHIANRLRGNGSSTNPKRVRSVHITVTFDAHGPRGDAAADRARSGGRTTNTTAWDPEVVGLAPHGTALYNRTPHTVSTTHAVELGLEVGLPGGVSVGPKYNYTRADSGAQRVDAVRVVGDRIFGPGSRSRANGVRWDLFENEAAKGGVPSFLRAAVLLKRQPGDNGQFLGTVKVESCVSGLRDMRESWWRLMGSIPRDDPLVFDPREPNRAGEYKRFTDRLGEVALDKVAAVVAVGDDEKEVGK</sequence>
<proteinExistence type="predicted"/>